<name>A0A6A6PY14_9PEZI</name>
<feature type="compositionally biased region" description="Gly residues" evidence="4">
    <location>
        <begin position="176"/>
        <end position="192"/>
    </location>
</feature>
<dbReference type="GO" id="GO:0006355">
    <property type="term" value="P:regulation of DNA-templated transcription"/>
    <property type="evidence" value="ECO:0007669"/>
    <property type="project" value="InterPro"/>
</dbReference>
<feature type="domain" description="NOT2/NOT3/NOT5 C-terminal" evidence="5">
    <location>
        <begin position="39"/>
        <end position="149"/>
    </location>
</feature>
<accession>A0A6A6PY14</accession>
<evidence type="ECO:0000313" key="7">
    <source>
        <dbReference type="Proteomes" id="UP000799767"/>
    </source>
</evidence>
<keyword evidence="7" id="KW-1185">Reference proteome</keyword>
<dbReference type="OrthoDB" id="25391at2759"/>
<organism evidence="6 7">
    <name type="scientific">Neohortaea acidophila</name>
    <dbReference type="NCBI Taxonomy" id="245834"/>
    <lineage>
        <taxon>Eukaryota</taxon>
        <taxon>Fungi</taxon>
        <taxon>Dikarya</taxon>
        <taxon>Ascomycota</taxon>
        <taxon>Pezizomycotina</taxon>
        <taxon>Dothideomycetes</taxon>
        <taxon>Dothideomycetidae</taxon>
        <taxon>Mycosphaerellales</taxon>
        <taxon>Teratosphaeriaceae</taxon>
        <taxon>Neohortaea</taxon>
    </lineage>
</organism>
<sequence>MGHDLTSLGLDLDSPEPLYPTFTPFQAVGSSGSSLDFHDRHIIPDFTLPSAYTVTNVPPLTSRMGTFNDETLFTIFYQHPRDVLQELAAHELINRDWRWHKVLHQWLQKDTRDSPTTASPLMLRGVYIFFDAMNWRRERRLLELDYESLDPPRVVGGAGGAGPSALGLGSAQQLQIGGGGQQSGGGVSGGGSSQILPS</sequence>
<proteinExistence type="inferred from homology"/>
<dbReference type="InterPro" id="IPR040168">
    <property type="entry name" value="Not2/3/5"/>
</dbReference>
<dbReference type="InterPro" id="IPR038635">
    <property type="entry name" value="CCR4-NOT_su2/3/5_C_sf"/>
</dbReference>
<feature type="region of interest" description="Disordered" evidence="4">
    <location>
        <begin position="169"/>
        <end position="198"/>
    </location>
</feature>
<dbReference type="InterPro" id="IPR007282">
    <property type="entry name" value="NOT2/3/5_C"/>
</dbReference>
<dbReference type="Pfam" id="PF04153">
    <property type="entry name" value="NOT2_3_5_C"/>
    <property type="match status" value="1"/>
</dbReference>
<dbReference type="EMBL" id="MU001633">
    <property type="protein sequence ID" value="KAF2484905.1"/>
    <property type="molecule type" value="Genomic_DNA"/>
</dbReference>
<evidence type="ECO:0000256" key="1">
    <source>
        <dbReference type="ARBA" id="ARBA00007682"/>
    </source>
</evidence>
<reference evidence="6" key="1">
    <citation type="journal article" date="2020" name="Stud. Mycol.">
        <title>101 Dothideomycetes genomes: a test case for predicting lifestyles and emergence of pathogens.</title>
        <authorList>
            <person name="Haridas S."/>
            <person name="Albert R."/>
            <person name="Binder M."/>
            <person name="Bloem J."/>
            <person name="Labutti K."/>
            <person name="Salamov A."/>
            <person name="Andreopoulos B."/>
            <person name="Baker S."/>
            <person name="Barry K."/>
            <person name="Bills G."/>
            <person name="Bluhm B."/>
            <person name="Cannon C."/>
            <person name="Castanera R."/>
            <person name="Culley D."/>
            <person name="Daum C."/>
            <person name="Ezra D."/>
            <person name="Gonzalez J."/>
            <person name="Henrissat B."/>
            <person name="Kuo A."/>
            <person name="Liang C."/>
            <person name="Lipzen A."/>
            <person name="Lutzoni F."/>
            <person name="Magnuson J."/>
            <person name="Mondo S."/>
            <person name="Nolan M."/>
            <person name="Ohm R."/>
            <person name="Pangilinan J."/>
            <person name="Park H.-J."/>
            <person name="Ramirez L."/>
            <person name="Alfaro M."/>
            <person name="Sun H."/>
            <person name="Tritt A."/>
            <person name="Yoshinaga Y."/>
            <person name="Zwiers L.-H."/>
            <person name="Turgeon B."/>
            <person name="Goodwin S."/>
            <person name="Spatafora J."/>
            <person name="Crous P."/>
            <person name="Grigoriev I."/>
        </authorList>
    </citation>
    <scope>NUCLEOTIDE SEQUENCE</scope>
    <source>
        <strain evidence="6">CBS 113389</strain>
    </source>
</reference>
<dbReference type="AlphaFoldDB" id="A0A6A6PY14"/>
<comment type="similarity">
    <text evidence="1">Belongs to the CNOT2/3/5 family.</text>
</comment>
<evidence type="ECO:0000259" key="5">
    <source>
        <dbReference type="Pfam" id="PF04153"/>
    </source>
</evidence>
<evidence type="ECO:0000313" key="6">
    <source>
        <dbReference type="EMBL" id="KAF2484905.1"/>
    </source>
</evidence>
<gene>
    <name evidence="6" type="ORF">BDY17DRAFT_247985</name>
</gene>
<keyword evidence="2" id="KW-0805">Transcription regulation</keyword>
<evidence type="ECO:0000256" key="4">
    <source>
        <dbReference type="SAM" id="MobiDB-lite"/>
    </source>
</evidence>
<keyword evidence="3" id="KW-0804">Transcription</keyword>
<dbReference type="GO" id="GO:0000289">
    <property type="term" value="P:nuclear-transcribed mRNA poly(A) tail shortening"/>
    <property type="evidence" value="ECO:0007669"/>
    <property type="project" value="UniProtKB-ARBA"/>
</dbReference>
<evidence type="ECO:0000256" key="2">
    <source>
        <dbReference type="ARBA" id="ARBA00023015"/>
    </source>
</evidence>
<dbReference type="PANTHER" id="PTHR23326">
    <property type="entry name" value="CCR4 NOT-RELATED"/>
    <property type="match status" value="1"/>
</dbReference>
<dbReference type="GeneID" id="54471870"/>
<protein>
    <recommendedName>
        <fullName evidence="5">NOT2/NOT3/NOT5 C-terminal domain-containing protein</fullName>
    </recommendedName>
</protein>
<dbReference type="RefSeq" id="XP_033591474.1">
    <property type="nucleotide sequence ID" value="XM_033730868.1"/>
</dbReference>
<dbReference type="GO" id="GO:0030015">
    <property type="term" value="C:CCR4-NOT core complex"/>
    <property type="evidence" value="ECO:0007669"/>
    <property type="project" value="InterPro"/>
</dbReference>
<evidence type="ECO:0000256" key="3">
    <source>
        <dbReference type="ARBA" id="ARBA00023163"/>
    </source>
</evidence>
<dbReference type="Proteomes" id="UP000799767">
    <property type="component" value="Unassembled WGS sequence"/>
</dbReference>
<dbReference type="Gene3D" id="2.30.30.1020">
    <property type="entry name" value="CCR4-NOT complex subunit 2/3/5, C-terminal domain"/>
    <property type="match status" value="1"/>
</dbReference>